<protein>
    <submittedName>
        <fullName evidence="1">Uncharacterized protein</fullName>
    </submittedName>
</protein>
<comment type="caution">
    <text evidence="1">The sequence shown here is derived from an EMBL/GenBank/DDBJ whole genome shotgun (WGS) entry which is preliminary data.</text>
</comment>
<dbReference type="Proteomes" id="UP000242310">
    <property type="component" value="Unassembled WGS sequence"/>
</dbReference>
<accession>A0A2P8HVZ6</accession>
<dbReference type="AlphaFoldDB" id="A0A2P8HVZ6"/>
<name>A0A2P8HVZ6_9BACI</name>
<reference evidence="1 2" key="1">
    <citation type="submission" date="2018-03" db="EMBL/GenBank/DDBJ databases">
        <title>Genomic Encyclopedia of Type Strains, Phase III (KMG-III): the genomes of soil and plant-associated and newly described type strains.</title>
        <authorList>
            <person name="Whitman W."/>
        </authorList>
    </citation>
    <scope>NUCLEOTIDE SEQUENCE [LARGE SCALE GENOMIC DNA]</scope>
    <source>
        <strain evidence="1 2">CGMCC 1.07653</strain>
    </source>
</reference>
<keyword evidence="2" id="KW-1185">Reference proteome</keyword>
<dbReference type="RefSeq" id="WP_106587756.1">
    <property type="nucleotide sequence ID" value="NZ_PYAV01000003.1"/>
</dbReference>
<proteinExistence type="predicted"/>
<sequence>MGGFFEAQQWMNHLNNLEAGARHLVEQGEIDESVLFSPAFLSRYSPWTDVDDMFEHLPGELDILADVQKLSDEKKAELNRAIQSATGFSDWETFVAEAEKFFVAARAEKESDNGI</sequence>
<gene>
    <name evidence="1" type="ORF">B0H94_10332</name>
</gene>
<evidence type="ECO:0000313" key="2">
    <source>
        <dbReference type="Proteomes" id="UP000242310"/>
    </source>
</evidence>
<dbReference type="EMBL" id="PYAV01000003">
    <property type="protein sequence ID" value="PSL50421.1"/>
    <property type="molecule type" value="Genomic_DNA"/>
</dbReference>
<organism evidence="1 2">
    <name type="scientific">Salsuginibacillus halophilus</name>
    <dbReference type="NCBI Taxonomy" id="517424"/>
    <lineage>
        <taxon>Bacteria</taxon>
        <taxon>Bacillati</taxon>
        <taxon>Bacillota</taxon>
        <taxon>Bacilli</taxon>
        <taxon>Bacillales</taxon>
        <taxon>Bacillaceae</taxon>
        <taxon>Salsuginibacillus</taxon>
    </lineage>
</organism>
<evidence type="ECO:0000313" key="1">
    <source>
        <dbReference type="EMBL" id="PSL50421.1"/>
    </source>
</evidence>